<feature type="domain" description="HTH araC/xylS-type" evidence="4">
    <location>
        <begin position="9"/>
        <end position="106"/>
    </location>
</feature>
<reference evidence="5 6" key="1">
    <citation type="submission" date="2021-12" db="EMBL/GenBank/DDBJ databases">
        <title>Genome seq of p7.</title>
        <authorList>
            <person name="Seo T."/>
        </authorList>
    </citation>
    <scope>NUCLEOTIDE SEQUENCE [LARGE SCALE GENOMIC DNA]</scope>
    <source>
        <strain evidence="5 6">P7</strain>
    </source>
</reference>
<keyword evidence="3" id="KW-0804">Transcription</keyword>
<dbReference type="InterPro" id="IPR009057">
    <property type="entry name" value="Homeodomain-like_sf"/>
</dbReference>
<name>A0ABS8XIC4_9BURK</name>
<dbReference type="PANTHER" id="PTHR46796:SF2">
    <property type="entry name" value="TRANSCRIPTIONAL REGULATORY PROTEIN"/>
    <property type="match status" value="1"/>
</dbReference>
<evidence type="ECO:0000256" key="2">
    <source>
        <dbReference type="ARBA" id="ARBA00023125"/>
    </source>
</evidence>
<dbReference type="SUPFAM" id="SSF46689">
    <property type="entry name" value="Homeodomain-like"/>
    <property type="match status" value="2"/>
</dbReference>
<dbReference type="InterPro" id="IPR018060">
    <property type="entry name" value="HTH_AraC"/>
</dbReference>
<dbReference type="Gene3D" id="1.10.10.60">
    <property type="entry name" value="Homeodomain-like"/>
    <property type="match status" value="1"/>
</dbReference>
<accession>A0ABS8XIC4</accession>
<dbReference type="Proteomes" id="UP001201463">
    <property type="component" value="Unassembled WGS sequence"/>
</dbReference>
<evidence type="ECO:0000259" key="4">
    <source>
        <dbReference type="PROSITE" id="PS01124"/>
    </source>
</evidence>
<dbReference type="RefSeq" id="WP_233395133.1">
    <property type="nucleotide sequence ID" value="NZ_JAJTWT010000019.1"/>
</dbReference>
<evidence type="ECO:0000256" key="3">
    <source>
        <dbReference type="ARBA" id="ARBA00023163"/>
    </source>
</evidence>
<comment type="caution">
    <text evidence="5">The sequence shown here is derived from an EMBL/GenBank/DDBJ whole genome shotgun (WGS) entry which is preliminary data.</text>
</comment>
<keyword evidence="6" id="KW-1185">Reference proteome</keyword>
<dbReference type="EMBL" id="JAJTWT010000019">
    <property type="protein sequence ID" value="MCE4540604.1"/>
    <property type="molecule type" value="Genomic_DNA"/>
</dbReference>
<gene>
    <name evidence="5" type="ORF">LXT12_25520</name>
</gene>
<evidence type="ECO:0000256" key="1">
    <source>
        <dbReference type="ARBA" id="ARBA00023015"/>
    </source>
</evidence>
<organism evidence="5 6">
    <name type="scientific">Pelomonas caseinilytica</name>
    <dbReference type="NCBI Taxonomy" id="2906763"/>
    <lineage>
        <taxon>Bacteria</taxon>
        <taxon>Pseudomonadati</taxon>
        <taxon>Pseudomonadota</taxon>
        <taxon>Betaproteobacteria</taxon>
        <taxon>Burkholderiales</taxon>
        <taxon>Sphaerotilaceae</taxon>
        <taxon>Roseateles</taxon>
    </lineage>
</organism>
<sequence length="111" mass="12604">MSSRRRSLEPALEHIRAHIGEPQRLEALAALCGLSVWRFATVFRERVGQSPYRYVSVLRVQRAQALLSQGVPAARAASEAGFYDQSHLNRCFKRQCGMTPRQYQQRTDGPC</sequence>
<proteinExistence type="predicted"/>
<dbReference type="SMART" id="SM00342">
    <property type="entry name" value="HTH_ARAC"/>
    <property type="match status" value="1"/>
</dbReference>
<keyword evidence="1" id="KW-0805">Transcription regulation</keyword>
<evidence type="ECO:0000313" key="5">
    <source>
        <dbReference type="EMBL" id="MCE4540604.1"/>
    </source>
</evidence>
<keyword evidence="2" id="KW-0238">DNA-binding</keyword>
<protein>
    <submittedName>
        <fullName evidence="5">AraC family transcriptional regulator</fullName>
    </submittedName>
</protein>
<dbReference type="PROSITE" id="PS01124">
    <property type="entry name" value="HTH_ARAC_FAMILY_2"/>
    <property type="match status" value="1"/>
</dbReference>
<dbReference type="InterPro" id="IPR050204">
    <property type="entry name" value="AraC_XylS_family_regulators"/>
</dbReference>
<evidence type="ECO:0000313" key="6">
    <source>
        <dbReference type="Proteomes" id="UP001201463"/>
    </source>
</evidence>
<dbReference type="Pfam" id="PF12833">
    <property type="entry name" value="HTH_18"/>
    <property type="match status" value="1"/>
</dbReference>
<dbReference type="PANTHER" id="PTHR46796">
    <property type="entry name" value="HTH-TYPE TRANSCRIPTIONAL ACTIVATOR RHAS-RELATED"/>
    <property type="match status" value="1"/>
</dbReference>